<proteinExistence type="predicted"/>
<keyword evidence="2" id="KW-1185">Reference proteome</keyword>
<reference evidence="1" key="1">
    <citation type="submission" date="2022-12" db="EMBL/GenBank/DDBJ databases">
        <authorList>
            <person name="Wang J."/>
        </authorList>
    </citation>
    <scope>NUCLEOTIDE SEQUENCE</scope>
    <source>
        <strain evidence="1">HY-45-18</strain>
    </source>
</reference>
<evidence type="ECO:0000313" key="1">
    <source>
        <dbReference type="EMBL" id="MCY6483671.1"/>
    </source>
</evidence>
<dbReference type="PANTHER" id="PTHR21485">
    <property type="entry name" value="HAD SUPERFAMILY MEMBERS CMAS AND KDSC"/>
    <property type="match status" value="1"/>
</dbReference>
<sequence length="228" mass="26988">MDKKIVALLPIKTYSERVKKKNFREFCGKPLYTWVLDKLLKSKYISKIVIDTDSKYLLEILDKKDDKIFLIERPDNLRGGLVPMNQIIHYDILQCEEKCFLQTHCTNPLLSTETIDKTIETYFNNLLEYDSLFTVNKIQKRLYNINLQPINHNPNELLRTQDLEPIYEENSNIFIFSKASFENNNNNRIGKKPYLFEQNYLESLDIDTEEDFIIAESVYQSTSINFEC</sequence>
<protein>
    <submittedName>
        <fullName evidence="1">Acylneuraminate cytidylyltransferase family protein</fullName>
    </submittedName>
</protein>
<dbReference type="Gene3D" id="3.90.550.10">
    <property type="entry name" value="Spore Coat Polysaccharide Biosynthesis Protein SpsA, Chain A"/>
    <property type="match status" value="1"/>
</dbReference>
<accession>A0ABT4CXF8</accession>
<dbReference type="CDD" id="cd02513">
    <property type="entry name" value="CMP-NeuAc_Synthase"/>
    <property type="match status" value="1"/>
</dbReference>
<keyword evidence="1" id="KW-0808">Transferase</keyword>
<comment type="caution">
    <text evidence="1">The sequence shown here is derived from an EMBL/GenBank/DDBJ whole genome shotgun (WGS) entry which is preliminary data.</text>
</comment>
<dbReference type="SUPFAM" id="SSF53448">
    <property type="entry name" value="Nucleotide-diphospho-sugar transferases"/>
    <property type="match status" value="1"/>
</dbReference>
<dbReference type="PANTHER" id="PTHR21485:SF6">
    <property type="entry name" value="N-ACYLNEURAMINATE CYTIDYLYLTRANSFERASE-RELATED"/>
    <property type="match status" value="1"/>
</dbReference>
<evidence type="ECO:0000313" key="2">
    <source>
        <dbReference type="Proteomes" id="UP001078443"/>
    </source>
</evidence>
<name>A0ABT4CXF8_9CLOT</name>
<dbReference type="InterPro" id="IPR050793">
    <property type="entry name" value="CMP-NeuNAc_synthase"/>
</dbReference>
<gene>
    <name evidence="1" type="ORF">OW763_04825</name>
</gene>
<dbReference type="GO" id="GO:0016779">
    <property type="term" value="F:nucleotidyltransferase activity"/>
    <property type="evidence" value="ECO:0007669"/>
    <property type="project" value="UniProtKB-KW"/>
</dbReference>
<keyword evidence="1" id="KW-0548">Nucleotidyltransferase</keyword>
<dbReference type="InterPro" id="IPR003329">
    <property type="entry name" value="Cytidylyl_trans"/>
</dbReference>
<dbReference type="Proteomes" id="UP001078443">
    <property type="component" value="Unassembled WGS sequence"/>
</dbReference>
<dbReference type="RefSeq" id="WP_268039946.1">
    <property type="nucleotide sequence ID" value="NZ_JAPQER010000002.1"/>
</dbReference>
<dbReference type="EMBL" id="JAPQER010000002">
    <property type="protein sequence ID" value="MCY6483671.1"/>
    <property type="molecule type" value="Genomic_DNA"/>
</dbReference>
<organism evidence="1 2">
    <name type="scientific">Clostridium aestuarii</name>
    <dbReference type="NCBI Taxonomy" id="338193"/>
    <lineage>
        <taxon>Bacteria</taxon>
        <taxon>Bacillati</taxon>
        <taxon>Bacillota</taxon>
        <taxon>Clostridia</taxon>
        <taxon>Eubacteriales</taxon>
        <taxon>Clostridiaceae</taxon>
        <taxon>Clostridium</taxon>
    </lineage>
</organism>
<dbReference type="InterPro" id="IPR029044">
    <property type="entry name" value="Nucleotide-diphossugar_trans"/>
</dbReference>
<dbReference type="Pfam" id="PF02348">
    <property type="entry name" value="CTP_transf_3"/>
    <property type="match status" value="1"/>
</dbReference>